<dbReference type="Proteomes" id="UP000289220">
    <property type="component" value="Unassembled WGS sequence"/>
</dbReference>
<gene>
    <name evidence="3" type="ORF">BREV_BREV_02627</name>
    <name evidence="2" type="ORF">GYM46_11305</name>
</gene>
<accession>A0A6G7EJH2</accession>
<name>A0A6G7EJH2_9CAUL</name>
<evidence type="ECO:0000256" key="1">
    <source>
        <dbReference type="SAM" id="SignalP"/>
    </source>
</evidence>
<dbReference type="RefSeq" id="WP_008264126.1">
    <property type="nucleotide sequence ID" value="NZ_CP048751.1"/>
</dbReference>
<keyword evidence="4" id="KW-1185">Reference proteome</keyword>
<keyword evidence="1" id="KW-0732">Signal</keyword>
<dbReference type="EMBL" id="UXHF01000064">
    <property type="protein sequence ID" value="VDC51276.1"/>
    <property type="molecule type" value="Genomic_DNA"/>
</dbReference>
<reference evidence="2 5" key="2">
    <citation type="submission" date="2020-01" db="EMBL/GenBank/DDBJ databases">
        <authorList>
            <person name="Wang S."/>
        </authorList>
    </citation>
    <scope>NUCLEOTIDE SEQUENCE [LARGE SCALE GENOMIC DNA]</scope>
    <source>
        <strain evidence="2 5">D151-2-6</strain>
    </source>
</reference>
<dbReference type="PROSITE" id="PS51318">
    <property type="entry name" value="TAT"/>
    <property type="match status" value="1"/>
</dbReference>
<protein>
    <recommendedName>
        <fullName evidence="6">DUF3617 family protein</fullName>
    </recommendedName>
</protein>
<evidence type="ECO:0000313" key="5">
    <source>
        <dbReference type="Proteomes" id="UP000501325"/>
    </source>
</evidence>
<feature type="chain" id="PRO_5044632422" description="DUF3617 family protein" evidence="1">
    <location>
        <begin position="26"/>
        <end position="143"/>
    </location>
</feature>
<organism evidence="3 4">
    <name type="scientific">Brevundimonas mediterranea</name>
    <dbReference type="NCBI Taxonomy" id="74329"/>
    <lineage>
        <taxon>Bacteria</taxon>
        <taxon>Pseudomonadati</taxon>
        <taxon>Pseudomonadota</taxon>
        <taxon>Alphaproteobacteria</taxon>
        <taxon>Caulobacterales</taxon>
        <taxon>Caulobacteraceae</taxon>
        <taxon>Brevundimonas</taxon>
    </lineage>
</organism>
<evidence type="ECO:0000313" key="4">
    <source>
        <dbReference type="Proteomes" id="UP000289220"/>
    </source>
</evidence>
<dbReference type="InterPro" id="IPR006311">
    <property type="entry name" value="TAT_signal"/>
</dbReference>
<evidence type="ECO:0008006" key="6">
    <source>
        <dbReference type="Google" id="ProtNLM"/>
    </source>
</evidence>
<dbReference type="AlphaFoldDB" id="A0A6G7EJH2"/>
<sequence>MAKRRAFLAGGLAACALCGTALAQAAPPITGGEVAGDWMLKITPAERQDLNISFKSKSGNQLDFPLTVTPQPRGRLSCVLDGDPADCRIRDGKLVVVMASGGVRMTFTLTGRSRGGFQGDASLRVRLLPIGGHIGAVTMARRS</sequence>
<proteinExistence type="predicted"/>
<dbReference type="KEGG" id="bmed:GYM46_11305"/>
<evidence type="ECO:0000313" key="3">
    <source>
        <dbReference type="EMBL" id="VDC51276.1"/>
    </source>
</evidence>
<reference evidence="3 4" key="1">
    <citation type="submission" date="2018-11" db="EMBL/GenBank/DDBJ databases">
        <authorList>
            <person name="Peiro R."/>
            <person name="Begona"/>
            <person name="Cbmso G."/>
            <person name="Lopez M."/>
            <person name="Gonzalez S."/>
            <person name="Sacristan E."/>
            <person name="Castillo E."/>
        </authorList>
    </citation>
    <scope>NUCLEOTIDE SEQUENCE [LARGE SCALE GENOMIC DNA]</scope>
    <source>
        <strain evidence="3">Brev_genome</strain>
    </source>
</reference>
<dbReference type="EMBL" id="CP048751">
    <property type="protein sequence ID" value="QIH73489.1"/>
    <property type="molecule type" value="Genomic_DNA"/>
</dbReference>
<dbReference type="Proteomes" id="UP000501325">
    <property type="component" value="Chromosome"/>
</dbReference>
<feature type="signal peptide" evidence="1">
    <location>
        <begin position="1"/>
        <end position="25"/>
    </location>
</feature>
<evidence type="ECO:0000313" key="2">
    <source>
        <dbReference type="EMBL" id="QIH73489.1"/>
    </source>
</evidence>